<dbReference type="AlphaFoldDB" id="A0A9P4XGY5"/>
<sequence>ALRPRVRVAKSTIILNITKIVIITRLDTQGQYDGGMQSLPAGFIKEPLSLKNLCFGSLRSNQFAGVEGEKRKDGLDSEEEAKSLTSNDSLEPQDIPNQAEAGQGPEAEPPGSAMDSPSHWQHNPLQRQEKALEKDSPGHLSDFAQSPGIPDPLAPTVPTSGFFGMVSR</sequence>
<accession>A0A9P4XGY5</accession>
<reference evidence="2 3" key="1">
    <citation type="submission" date="2018-06" db="EMBL/GenBank/DDBJ databases">
        <title>Genome analysis of cellulolytic fungus Trichoderma lentiforme CFAM-422.</title>
        <authorList>
            <person name="Steindorff A.S."/>
            <person name="Formighieri E.F."/>
            <person name="Midorikawa G.E.O."/>
            <person name="Tamietti M.S."/>
            <person name="Ramos E.Z."/>
            <person name="Silva A.S."/>
            <person name="Bon E.P.S."/>
            <person name="Mendes T.D."/>
            <person name="Damaso M.C.T."/>
            <person name="Favaro L.C.L."/>
        </authorList>
    </citation>
    <scope>NUCLEOTIDE SEQUENCE [LARGE SCALE GENOMIC DNA]</scope>
    <source>
        <strain evidence="2 3">CFAM-422</strain>
    </source>
</reference>
<evidence type="ECO:0000313" key="2">
    <source>
        <dbReference type="EMBL" id="KAF3072022.1"/>
    </source>
</evidence>
<evidence type="ECO:0000256" key="1">
    <source>
        <dbReference type="SAM" id="MobiDB-lite"/>
    </source>
</evidence>
<name>A0A9P4XGY5_9HYPO</name>
<feature type="compositionally biased region" description="Basic and acidic residues" evidence="1">
    <location>
        <begin position="127"/>
        <end position="137"/>
    </location>
</feature>
<dbReference type="Proteomes" id="UP000801864">
    <property type="component" value="Unassembled WGS sequence"/>
</dbReference>
<proteinExistence type="predicted"/>
<organism evidence="2 3">
    <name type="scientific">Trichoderma lentiforme</name>
    <dbReference type="NCBI Taxonomy" id="1567552"/>
    <lineage>
        <taxon>Eukaryota</taxon>
        <taxon>Fungi</taxon>
        <taxon>Dikarya</taxon>
        <taxon>Ascomycota</taxon>
        <taxon>Pezizomycotina</taxon>
        <taxon>Sordariomycetes</taxon>
        <taxon>Hypocreomycetidae</taxon>
        <taxon>Hypocreales</taxon>
        <taxon>Hypocreaceae</taxon>
        <taxon>Trichoderma</taxon>
    </lineage>
</organism>
<protein>
    <submittedName>
        <fullName evidence="2">Uncharacterized protein</fullName>
    </submittedName>
</protein>
<keyword evidence="3" id="KW-1185">Reference proteome</keyword>
<dbReference type="EMBL" id="QLNT01000009">
    <property type="protein sequence ID" value="KAF3072022.1"/>
    <property type="molecule type" value="Genomic_DNA"/>
</dbReference>
<comment type="caution">
    <text evidence="2">The sequence shown here is derived from an EMBL/GenBank/DDBJ whole genome shotgun (WGS) entry which is preliminary data.</text>
</comment>
<feature type="region of interest" description="Disordered" evidence="1">
    <location>
        <begin position="65"/>
        <end position="168"/>
    </location>
</feature>
<evidence type="ECO:0000313" key="3">
    <source>
        <dbReference type="Proteomes" id="UP000801864"/>
    </source>
</evidence>
<gene>
    <name evidence="2" type="ORF">CFAM422_005920</name>
</gene>
<feature type="non-terminal residue" evidence="2">
    <location>
        <position position="1"/>
    </location>
</feature>